<evidence type="ECO:0000256" key="2">
    <source>
        <dbReference type="ARBA" id="ARBA00022723"/>
    </source>
</evidence>
<dbReference type="Gene3D" id="1.20.120.450">
    <property type="entry name" value="dinb family like domain"/>
    <property type="match status" value="1"/>
</dbReference>
<dbReference type="InterPro" id="IPR007837">
    <property type="entry name" value="DinB"/>
</dbReference>
<accession>A0AAU7CUU1</accession>
<name>A0AAU7CUU1_9BACT</name>
<organism evidence="4">
    <name type="scientific">Edaphobacter paludis</name>
    <dbReference type="NCBI Taxonomy" id="3035702"/>
    <lineage>
        <taxon>Bacteria</taxon>
        <taxon>Pseudomonadati</taxon>
        <taxon>Acidobacteriota</taxon>
        <taxon>Terriglobia</taxon>
        <taxon>Terriglobales</taxon>
        <taxon>Acidobacteriaceae</taxon>
        <taxon>Edaphobacter</taxon>
    </lineage>
</organism>
<evidence type="ECO:0000256" key="1">
    <source>
        <dbReference type="ARBA" id="ARBA00008635"/>
    </source>
</evidence>
<gene>
    <name evidence="4" type="ORF">P4G45_12160</name>
</gene>
<evidence type="ECO:0000313" key="4">
    <source>
        <dbReference type="EMBL" id="XBH09233.1"/>
    </source>
</evidence>
<proteinExistence type="inferred from homology"/>
<keyword evidence="2 3" id="KW-0479">Metal-binding</keyword>
<dbReference type="AlphaFoldDB" id="A0AAU7CUU1"/>
<feature type="binding site" evidence="3">
    <location>
        <position position="138"/>
    </location>
    <ligand>
        <name>a divalent metal cation</name>
        <dbReference type="ChEBI" id="CHEBI:60240"/>
    </ligand>
</feature>
<sequence length="167" mass="18931">MTIAEILLQDFDNEMKGTRTTLERIPEDKPDFKCHDKSMPMGRLAVHVASLPRFGTNILTTPGMDLATTKFPDLVFESREKLLETFDTLAAEARAALAKSSDADLEQHWKFSFGDKLISDMPRSATYRSMFFNHLIHHRAQLGVYLRLNDLPVPPLYGPSADDRMGF</sequence>
<protein>
    <submittedName>
        <fullName evidence="4">DinB family protein</fullName>
    </submittedName>
</protein>
<dbReference type="InterPro" id="IPR034660">
    <property type="entry name" value="DinB/YfiT-like"/>
</dbReference>
<evidence type="ECO:0000256" key="3">
    <source>
        <dbReference type="PIRSR" id="PIRSR607837-1"/>
    </source>
</evidence>
<feature type="binding site" evidence="3">
    <location>
        <position position="134"/>
    </location>
    <ligand>
        <name>a divalent metal cation</name>
        <dbReference type="ChEBI" id="CHEBI:60240"/>
    </ligand>
</feature>
<reference evidence="4" key="1">
    <citation type="submission" date="2023-03" db="EMBL/GenBank/DDBJ databases">
        <title>Edaphobacter sp.</title>
        <authorList>
            <person name="Huber K.J."/>
            <person name="Papendorf J."/>
            <person name="Pilke C."/>
            <person name="Bunk B."/>
            <person name="Sproeer C."/>
            <person name="Pester M."/>
        </authorList>
    </citation>
    <scope>NUCLEOTIDE SEQUENCE</scope>
    <source>
        <strain evidence="4">DSM 109919</strain>
    </source>
</reference>
<dbReference type="EMBL" id="CP121194">
    <property type="protein sequence ID" value="XBH09233.1"/>
    <property type="molecule type" value="Genomic_DNA"/>
</dbReference>
<feature type="binding site" evidence="3">
    <location>
        <position position="47"/>
    </location>
    <ligand>
        <name>a divalent metal cation</name>
        <dbReference type="ChEBI" id="CHEBI:60240"/>
    </ligand>
</feature>
<dbReference type="Pfam" id="PF05163">
    <property type="entry name" value="DinB"/>
    <property type="match status" value="1"/>
</dbReference>
<dbReference type="KEGG" id="epl:P4G45_12160"/>
<comment type="similarity">
    <text evidence="1">Belongs to the DinB family.</text>
</comment>
<dbReference type="GO" id="GO:0046872">
    <property type="term" value="F:metal ion binding"/>
    <property type="evidence" value="ECO:0007669"/>
    <property type="project" value="UniProtKB-KW"/>
</dbReference>
<dbReference type="RefSeq" id="WP_348266745.1">
    <property type="nucleotide sequence ID" value="NZ_CP121194.1"/>
</dbReference>
<dbReference type="SUPFAM" id="SSF109854">
    <property type="entry name" value="DinB/YfiT-like putative metalloenzymes"/>
    <property type="match status" value="1"/>
</dbReference>